<keyword evidence="3" id="KW-1185">Reference proteome</keyword>
<dbReference type="GeneID" id="37212918"/>
<organism evidence="2 3">
    <name type="scientific">Aspergillus vadensis (strain CBS 113365 / IMI 142717 / IBT 24658)</name>
    <dbReference type="NCBI Taxonomy" id="1448311"/>
    <lineage>
        <taxon>Eukaryota</taxon>
        <taxon>Fungi</taxon>
        <taxon>Dikarya</taxon>
        <taxon>Ascomycota</taxon>
        <taxon>Pezizomycotina</taxon>
        <taxon>Eurotiomycetes</taxon>
        <taxon>Eurotiomycetidae</taxon>
        <taxon>Eurotiales</taxon>
        <taxon>Aspergillaceae</taxon>
        <taxon>Aspergillus</taxon>
        <taxon>Aspergillus subgen. Circumdati</taxon>
    </lineage>
</organism>
<sequence>MMLTAIITAAALAFAASASAATCTPGLDYCSNVLLDVGELALREPTGLLNKTHSSVNSDPSNSNAISQTLQNSGGGSYANDQSSWYSLIFHCNNDHSLTWRECGYYELCANQGSGKNDVCVYAPIF</sequence>
<keyword evidence="1" id="KW-0732">Signal</keyword>
<dbReference type="EMBL" id="KZ821636">
    <property type="protein sequence ID" value="PYH65823.1"/>
    <property type="molecule type" value="Genomic_DNA"/>
</dbReference>
<evidence type="ECO:0000313" key="2">
    <source>
        <dbReference type="EMBL" id="PYH65823.1"/>
    </source>
</evidence>
<feature type="chain" id="PRO_5016252500" evidence="1">
    <location>
        <begin position="21"/>
        <end position="126"/>
    </location>
</feature>
<proteinExistence type="predicted"/>
<name>A0A319BJ89_ASPVC</name>
<evidence type="ECO:0000313" key="3">
    <source>
        <dbReference type="Proteomes" id="UP000248405"/>
    </source>
</evidence>
<accession>A0A319BJ89</accession>
<evidence type="ECO:0000256" key="1">
    <source>
        <dbReference type="SAM" id="SignalP"/>
    </source>
</evidence>
<dbReference type="Proteomes" id="UP000248405">
    <property type="component" value="Unassembled WGS sequence"/>
</dbReference>
<reference evidence="2" key="1">
    <citation type="submission" date="2016-12" db="EMBL/GenBank/DDBJ databases">
        <title>The genomes of Aspergillus section Nigri reveals drivers in fungal speciation.</title>
        <authorList>
            <consortium name="DOE Joint Genome Institute"/>
            <person name="Vesth T.C."/>
            <person name="Nybo J."/>
            <person name="Theobald S."/>
            <person name="Brandl J."/>
            <person name="Frisvad J.C."/>
            <person name="Nielsen K.F."/>
            <person name="Lyhne E.K."/>
            <person name="Kogle M.E."/>
            <person name="Kuo A."/>
            <person name="Riley R."/>
            <person name="Clum A."/>
            <person name="Nolan M."/>
            <person name="Lipzen A."/>
            <person name="Salamov A."/>
            <person name="Henrissat B."/>
            <person name="Wiebenga A."/>
            <person name="De Vries R.P."/>
            <person name="Grigoriev I.V."/>
            <person name="Mortensen U.H."/>
            <person name="Andersen M.R."/>
            <person name="Baker S.E."/>
        </authorList>
    </citation>
    <scope>NUCLEOTIDE SEQUENCE [LARGE SCALE GENOMIC DNA]</scope>
    <source>
        <strain evidence="2">CBS 113365</strain>
    </source>
</reference>
<protein>
    <submittedName>
        <fullName evidence="2">Uncharacterized protein</fullName>
    </submittedName>
</protein>
<dbReference type="AlphaFoldDB" id="A0A319BJ89"/>
<feature type="signal peptide" evidence="1">
    <location>
        <begin position="1"/>
        <end position="20"/>
    </location>
</feature>
<dbReference type="OrthoDB" id="10351722at2759"/>
<dbReference type="RefSeq" id="XP_025559617.1">
    <property type="nucleotide sequence ID" value="XM_025708326.1"/>
</dbReference>
<gene>
    <name evidence="2" type="ORF">BO88DRAFT_417990</name>
</gene>